<evidence type="ECO:0000256" key="1">
    <source>
        <dbReference type="ARBA" id="ARBA00004141"/>
    </source>
</evidence>
<keyword evidence="5 6" id="KW-0472">Membrane</keyword>
<name>A0AAE1THF9_9FABA</name>
<reference evidence="7" key="1">
    <citation type="submission" date="2023-10" db="EMBL/GenBank/DDBJ databases">
        <title>Chromosome-level genome of the transformable northern wattle, Acacia crassicarpa.</title>
        <authorList>
            <person name="Massaro I."/>
            <person name="Sinha N.R."/>
            <person name="Poethig S."/>
            <person name="Leichty A.R."/>
        </authorList>
    </citation>
    <scope>NUCLEOTIDE SEQUENCE</scope>
    <source>
        <strain evidence="7">Acra3RX</strain>
        <tissue evidence="7">Leaf</tissue>
    </source>
</reference>
<feature type="transmembrane region" description="Helical" evidence="6">
    <location>
        <begin position="66"/>
        <end position="88"/>
    </location>
</feature>
<dbReference type="EMBL" id="JAWXYG010000001">
    <property type="protein sequence ID" value="KAK4283819.1"/>
    <property type="molecule type" value="Genomic_DNA"/>
</dbReference>
<feature type="transmembrane region" description="Helical" evidence="6">
    <location>
        <begin position="100"/>
        <end position="121"/>
    </location>
</feature>
<organism evidence="7 8">
    <name type="scientific">Acacia crassicarpa</name>
    <name type="common">northern wattle</name>
    <dbReference type="NCBI Taxonomy" id="499986"/>
    <lineage>
        <taxon>Eukaryota</taxon>
        <taxon>Viridiplantae</taxon>
        <taxon>Streptophyta</taxon>
        <taxon>Embryophyta</taxon>
        <taxon>Tracheophyta</taxon>
        <taxon>Spermatophyta</taxon>
        <taxon>Magnoliopsida</taxon>
        <taxon>eudicotyledons</taxon>
        <taxon>Gunneridae</taxon>
        <taxon>Pentapetalae</taxon>
        <taxon>rosids</taxon>
        <taxon>fabids</taxon>
        <taxon>Fabales</taxon>
        <taxon>Fabaceae</taxon>
        <taxon>Caesalpinioideae</taxon>
        <taxon>mimosoid clade</taxon>
        <taxon>Acacieae</taxon>
        <taxon>Acacia</taxon>
    </lineage>
</organism>
<feature type="transmembrane region" description="Helical" evidence="6">
    <location>
        <begin position="455"/>
        <end position="479"/>
    </location>
</feature>
<keyword evidence="3 6" id="KW-0812">Transmembrane</keyword>
<evidence type="ECO:0000256" key="6">
    <source>
        <dbReference type="SAM" id="Phobius"/>
    </source>
</evidence>
<keyword evidence="8" id="KW-1185">Reference proteome</keyword>
<feature type="transmembrane region" description="Helical" evidence="6">
    <location>
        <begin position="536"/>
        <end position="559"/>
    </location>
</feature>
<feature type="transmembrane region" description="Helical" evidence="6">
    <location>
        <begin position="418"/>
        <end position="435"/>
    </location>
</feature>
<accession>A0AAE1THF9</accession>
<dbReference type="AlphaFoldDB" id="A0AAE1THF9"/>
<comment type="similarity">
    <text evidence="2">Belongs to the major facilitator superfamily. Proton-dependent oligopeptide transporter (POT/PTR) (TC 2.A.17) family.</text>
</comment>
<evidence type="ECO:0000256" key="5">
    <source>
        <dbReference type="ARBA" id="ARBA00023136"/>
    </source>
</evidence>
<feature type="transmembrane region" description="Helical" evidence="6">
    <location>
        <begin position="141"/>
        <end position="170"/>
    </location>
</feature>
<dbReference type="Gene3D" id="1.20.1250.20">
    <property type="entry name" value="MFS general substrate transporter like domains"/>
    <property type="match status" value="1"/>
</dbReference>
<dbReference type="InterPro" id="IPR036259">
    <property type="entry name" value="MFS_trans_sf"/>
</dbReference>
<dbReference type="Proteomes" id="UP001293593">
    <property type="component" value="Unassembled WGS sequence"/>
</dbReference>
<dbReference type="SUPFAM" id="SSF103473">
    <property type="entry name" value="MFS general substrate transporter"/>
    <property type="match status" value="1"/>
</dbReference>
<dbReference type="InterPro" id="IPR000109">
    <property type="entry name" value="POT_fam"/>
</dbReference>
<evidence type="ECO:0000256" key="4">
    <source>
        <dbReference type="ARBA" id="ARBA00022989"/>
    </source>
</evidence>
<comment type="caution">
    <text evidence="7">The sequence shown here is derived from an EMBL/GenBank/DDBJ whole genome shotgun (WGS) entry which is preliminary data.</text>
</comment>
<dbReference type="GO" id="GO:0016020">
    <property type="term" value="C:membrane"/>
    <property type="evidence" value="ECO:0007669"/>
    <property type="project" value="UniProtKB-SubCell"/>
</dbReference>
<evidence type="ECO:0000313" key="8">
    <source>
        <dbReference type="Proteomes" id="UP001293593"/>
    </source>
</evidence>
<dbReference type="Pfam" id="PF00854">
    <property type="entry name" value="PTR2"/>
    <property type="match status" value="1"/>
</dbReference>
<dbReference type="GO" id="GO:0022857">
    <property type="term" value="F:transmembrane transporter activity"/>
    <property type="evidence" value="ECO:0007669"/>
    <property type="project" value="InterPro"/>
</dbReference>
<feature type="transmembrane region" description="Helical" evidence="6">
    <location>
        <begin position="491"/>
        <end position="516"/>
    </location>
</feature>
<feature type="transmembrane region" description="Helical" evidence="6">
    <location>
        <begin position="191"/>
        <end position="210"/>
    </location>
</feature>
<evidence type="ECO:0000256" key="2">
    <source>
        <dbReference type="ARBA" id="ARBA00005982"/>
    </source>
</evidence>
<proteinExistence type="inferred from homology"/>
<comment type="subcellular location">
    <subcellularLocation>
        <location evidence="1">Membrane</location>
        <topology evidence="1">Multi-pass membrane protein</topology>
    </subcellularLocation>
</comment>
<protein>
    <submittedName>
        <fullName evidence="7">Uncharacterized protein</fullName>
    </submittedName>
</protein>
<gene>
    <name evidence="7" type="ORF">QN277_000730</name>
</gene>
<dbReference type="PANTHER" id="PTHR11654">
    <property type="entry name" value="OLIGOPEPTIDE TRANSPORTER-RELATED"/>
    <property type="match status" value="1"/>
</dbReference>
<keyword evidence="4 6" id="KW-1133">Transmembrane helix</keyword>
<evidence type="ECO:0000313" key="7">
    <source>
        <dbReference type="EMBL" id="KAK4283819.1"/>
    </source>
</evidence>
<feature type="transmembrane region" description="Helical" evidence="6">
    <location>
        <begin position="377"/>
        <end position="397"/>
    </location>
</feature>
<feature type="transmembrane region" description="Helical" evidence="6">
    <location>
        <begin position="216"/>
        <end position="242"/>
    </location>
</feature>
<sequence>METTASMDSQKQEKNLLQTTKPRTKKGGLITMPFIIANEALDKVANVGLHVNMITYLMQDYHYDPASAAIVMNTWNGVSHFMTIFGAFLSDSYLGRYRVISIAIIFELLGLIVLWLTSIIHNARPPYCNVFTETGCATPRIGQFLFLVSSLLLMAIGSGGIRPCSVAFAADQLNSPENPRNQGIMKSFFNWYYVSVGISVCISTTLIVYYQIKAGWIKGFGLTVGLMLFSIVMFFLGSPLYVKLKANKNLFFGLAQVVAAAWKNRHLTLPPKDSTNWHFKNGANLVEPTDKLRFLNRACLIRNKASDLDSNGMPTDPWGLCTVRQVEELKAIIKVMPIWSTGFIVAIGLNQLTFLVAQANTMDRHLFSHFEVPATNFSVFTILALTIWIAIYDRVLVPLLSKSKYSRFRGGFTLMQRMGIGISITVLAHMTAALVERRRRRLAIREGLMSMSAWWLVPQLCLTGLAEAFNAIGQIEFYYSQFPQSMSSIAIGFFGVGFGVGNLLAGVLVTIVKQVTQRGGRQSWLTRNPNIGHYDYYYWLLAILNGVNLLYFFLCCWAYGSTQDIQTWDDNGEVDNKVKSTEDVEDK</sequence>
<evidence type="ECO:0000256" key="3">
    <source>
        <dbReference type="ARBA" id="ARBA00022692"/>
    </source>
</evidence>